<organism evidence="2 3">
    <name type="scientific">Amniculicola lignicola CBS 123094</name>
    <dbReference type="NCBI Taxonomy" id="1392246"/>
    <lineage>
        <taxon>Eukaryota</taxon>
        <taxon>Fungi</taxon>
        <taxon>Dikarya</taxon>
        <taxon>Ascomycota</taxon>
        <taxon>Pezizomycotina</taxon>
        <taxon>Dothideomycetes</taxon>
        <taxon>Pleosporomycetidae</taxon>
        <taxon>Pleosporales</taxon>
        <taxon>Amniculicolaceae</taxon>
        <taxon>Amniculicola</taxon>
    </lineage>
</organism>
<keyword evidence="1" id="KW-1133">Transmembrane helix</keyword>
<protein>
    <submittedName>
        <fullName evidence="2">Uncharacterized protein</fullName>
    </submittedName>
</protein>
<dbReference type="Proteomes" id="UP000799779">
    <property type="component" value="Unassembled WGS sequence"/>
</dbReference>
<reference evidence="2" key="1">
    <citation type="journal article" date="2020" name="Stud. Mycol.">
        <title>101 Dothideomycetes genomes: a test case for predicting lifestyles and emergence of pathogens.</title>
        <authorList>
            <person name="Haridas S."/>
            <person name="Albert R."/>
            <person name="Binder M."/>
            <person name="Bloem J."/>
            <person name="Labutti K."/>
            <person name="Salamov A."/>
            <person name="Andreopoulos B."/>
            <person name="Baker S."/>
            <person name="Barry K."/>
            <person name="Bills G."/>
            <person name="Bluhm B."/>
            <person name="Cannon C."/>
            <person name="Castanera R."/>
            <person name="Culley D."/>
            <person name="Daum C."/>
            <person name="Ezra D."/>
            <person name="Gonzalez J."/>
            <person name="Henrissat B."/>
            <person name="Kuo A."/>
            <person name="Liang C."/>
            <person name="Lipzen A."/>
            <person name="Lutzoni F."/>
            <person name="Magnuson J."/>
            <person name="Mondo S."/>
            <person name="Nolan M."/>
            <person name="Ohm R."/>
            <person name="Pangilinan J."/>
            <person name="Park H.-J."/>
            <person name="Ramirez L."/>
            <person name="Alfaro M."/>
            <person name="Sun H."/>
            <person name="Tritt A."/>
            <person name="Yoshinaga Y."/>
            <person name="Zwiers L.-H."/>
            <person name="Turgeon B."/>
            <person name="Goodwin S."/>
            <person name="Spatafora J."/>
            <person name="Crous P."/>
            <person name="Grigoriev I."/>
        </authorList>
    </citation>
    <scope>NUCLEOTIDE SEQUENCE</scope>
    <source>
        <strain evidence="2">CBS 123094</strain>
    </source>
</reference>
<dbReference type="AlphaFoldDB" id="A0A6A5WLR4"/>
<sequence>MVYHRRVVFISSGGVGSFGLRRIISTGLCLLSVCWDETTRSLLWDLGSISLSSFRCMRIYLHGVGAILEAFLDMLFLGCSFLWRYS</sequence>
<name>A0A6A5WLR4_9PLEO</name>
<accession>A0A6A5WLR4</accession>
<proteinExistence type="predicted"/>
<dbReference type="EMBL" id="ML977575">
    <property type="protein sequence ID" value="KAF2002910.1"/>
    <property type="molecule type" value="Genomic_DNA"/>
</dbReference>
<gene>
    <name evidence="2" type="ORF">P154DRAFT_126088</name>
</gene>
<keyword evidence="1" id="KW-0472">Membrane</keyword>
<evidence type="ECO:0000256" key="1">
    <source>
        <dbReference type="SAM" id="Phobius"/>
    </source>
</evidence>
<evidence type="ECO:0000313" key="2">
    <source>
        <dbReference type="EMBL" id="KAF2002910.1"/>
    </source>
</evidence>
<evidence type="ECO:0000313" key="3">
    <source>
        <dbReference type="Proteomes" id="UP000799779"/>
    </source>
</evidence>
<keyword evidence="3" id="KW-1185">Reference proteome</keyword>
<feature type="transmembrane region" description="Helical" evidence="1">
    <location>
        <begin position="59"/>
        <end position="83"/>
    </location>
</feature>
<keyword evidence="1" id="KW-0812">Transmembrane</keyword>